<keyword evidence="1" id="KW-0175">Coiled coil</keyword>
<feature type="coiled-coil region" evidence="1">
    <location>
        <begin position="388"/>
        <end position="471"/>
    </location>
</feature>
<gene>
    <name evidence="2" type="ORF">OCV61_09095</name>
</gene>
<reference evidence="2 3" key="1">
    <citation type="journal article" date="2021" name="ISME Commun">
        <title>Automated analysis of genomic sequences facilitates high-throughput and comprehensive description of bacteria.</title>
        <authorList>
            <person name="Hitch T.C.A."/>
        </authorList>
    </citation>
    <scope>NUCLEOTIDE SEQUENCE [LARGE SCALE GENOMIC DNA]</scope>
    <source>
        <strain evidence="2 3">Sanger_23</strain>
    </source>
</reference>
<keyword evidence="3" id="KW-1185">Reference proteome</keyword>
<evidence type="ECO:0000313" key="3">
    <source>
        <dbReference type="Proteomes" id="UP001652409"/>
    </source>
</evidence>
<organism evidence="2 3">
    <name type="scientific">Blautia ammoniilytica</name>
    <dbReference type="NCBI Taxonomy" id="2981782"/>
    <lineage>
        <taxon>Bacteria</taxon>
        <taxon>Bacillati</taxon>
        <taxon>Bacillota</taxon>
        <taxon>Clostridia</taxon>
        <taxon>Lachnospirales</taxon>
        <taxon>Lachnospiraceae</taxon>
        <taxon>Blautia</taxon>
    </lineage>
</organism>
<dbReference type="Pfam" id="PF06152">
    <property type="entry name" value="Phage_min_cap2"/>
    <property type="match status" value="1"/>
</dbReference>
<dbReference type="Proteomes" id="UP001652409">
    <property type="component" value="Unassembled WGS sequence"/>
</dbReference>
<name>A0ABT2TTI8_9FIRM</name>
<dbReference type="InterPro" id="IPR009319">
    <property type="entry name" value="Phage_A118_VSP1"/>
</dbReference>
<proteinExistence type="predicted"/>
<protein>
    <submittedName>
        <fullName evidence="2">Phage minor capsid protein</fullName>
    </submittedName>
</protein>
<evidence type="ECO:0000256" key="1">
    <source>
        <dbReference type="SAM" id="Coils"/>
    </source>
</evidence>
<evidence type="ECO:0000313" key="2">
    <source>
        <dbReference type="EMBL" id="MCU6765568.1"/>
    </source>
</evidence>
<dbReference type="RefSeq" id="WP_158421529.1">
    <property type="nucleotide sequence ID" value="NZ_JAOQJL010000015.1"/>
</dbReference>
<sequence length="871" mass="99175">MPKLNTVYDIGAAFEAIENELISSMIRNMQRHKVEEMGEAQQWSMWQAEMIHSLEKYRHDNQKFGKQFQAINSKIAGLIQAAKTEGGMAQETKILDAIRKGFPAKQAVRGGTAEFFKVNDRKLNALIDATQNDMQSAEAAVLRMANDQYRKIIFNAQMYANSGAGTYEKAVDMATKDFLSAGLNCIQYANGARHTIADYADMAIRTASKRAYLQGEGQKRQEWGICTVIMNKRGSPCPKCLPFVGKVLIDDVWSGGPKSGKSPVTGIRYPLMSSAIAAGLYHPRCQDHHSTYFEGISEPPDNKYTRDELNDLADQARQEAKQQYAARQEKRFGRLAEYSLDPENKKTYAARRELWKNSAQSLRNDLEYQDKISQRRAEWKKQHSVFDKEGTKSEINGLNSQIQDISAQIRDSLEKEKILEKKVYIDGTGTNEDMRILRQSATERKKLQEQVEVLNNNMLDKQEAYKNEAEKRILKAGIVEEIKLSKKMTPDTVDALEDALTKLKDKYGIMPKGVVYNPSKVPDATVAYNWLDDKIYISNRFNDINKYADVVKKSEDSLIEYREKSGIVKIQKERLKNAEKILSDKNIKGYEREKAILNKVTAEIELNTQRMAVRENLMDTLTHEYGHFIHRHANMDYVQKSGVFGAKDLGGKLINGDWKYDINSRYSANAKIEAAKISKYATESPYETFAEGFLAKEKGEKIPDRIAKIIDEAERKAGVKSVANTVSDDIIEMERKLSDTREGFKFINDKTFDDLTIPARKKGAVIIRGTEEAEEHLAKVGAAASNIGDVLVFRKDVCISEVLEETHHFEQNLNKMNNDKPEPLRSVLNEIDAKQYLLDNAEKYKIPRNEIELTKKQLMSYQKQLKEIMEE</sequence>
<comment type="caution">
    <text evidence="2">The sequence shown here is derived from an EMBL/GenBank/DDBJ whole genome shotgun (WGS) entry which is preliminary data.</text>
</comment>
<accession>A0ABT2TTI8</accession>
<dbReference type="EMBL" id="JAOQJL010000015">
    <property type="protein sequence ID" value="MCU6765568.1"/>
    <property type="molecule type" value="Genomic_DNA"/>
</dbReference>